<proteinExistence type="predicted"/>
<feature type="compositionally biased region" description="Polar residues" evidence="1">
    <location>
        <begin position="476"/>
        <end position="494"/>
    </location>
</feature>
<dbReference type="CDD" id="cd17075">
    <property type="entry name" value="UBX1_UBXN9"/>
    <property type="match status" value="1"/>
</dbReference>
<dbReference type="SUPFAM" id="SSF54236">
    <property type="entry name" value="Ubiquitin-like"/>
    <property type="match status" value="2"/>
</dbReference>
<dbReference type="Pfam" id="PF00789">
    <property type="entry name" value="UBX"/>
    <property type="match status" value="1"/>
</dbReference>
<dbReference type="CDD" id="cd16105">
    <property type="entry name" value="Ubl_ASPSCR1_like"/>
    <property type="match status" value="1"/>
</dbReference>
<keyword evidence="3" id="KW-1185">Reference proteome</keyword>
<dbReference type="Pfam" id="PF11470">
    <property type="entry name" value="TUG-UBL1"/>
    <property type="match status" value="1"/>
</dbReference>
<feature type="compositionally biased region" description="Low complexity" evidence="1">
    <location>
        <begin position="502"/>
        <end position="519"/>
    </location>
</feature>
<name>A0A6P8IA33_ACTTE</name>
<evidence type="ECO:0000313" key="3">
    <source>
        <dbReference type="Proteomes" id="UP000515163"/>
    </source>
</evidence>
<dbReference type="KEGG" id="aten:116299499"/>
<dbReference type="PANTHER" id="PTHR46467">
    <property type="entry name" value="TETHER CONTAINING UBX DOMAIN FOR GLUT4"/>
    <property type="match status" value="1"/>
</dbReference>
<dbReference type="InterPro" id="IPR001012">
    <property type="entry name" value="UBX_dom"/>
</dbReference>
<dbReference type="InParanoid" id="A0A6P8IA33"/>
<feature type="domain" description="UBX" evidence="2">
    <location>
        <begin position="361"/>
        <end position="437"/>
    </location>
</feature>
<dbReference type="InterPro" id="IPR029071">
    <property type="entry name" value="Ubiquitin-like_domsf"/>
</dbReference>
<dbReference type="GO" id="GO:0005634">
    <property type="term" value="C:nucleus"/>
    <property type="evidence" value="ECO:0007669"/>
    <property type="project" value="TreeGrafter"/>
</dbReference>
<protein>
    <submittedName>
        <fullName evidence="4">Tether containing UBX domain for GLUT4-like</fullName>
    </submittedName>
</protein>
<dbReference type="Proteomes" id="UP000515163">
    <property type="component" value="Unplaced"/>
</dbReference>
<dbReference type="Gene3D" id="3.10.20.90">
    <property type="entry name" value="Phosphatidylinositol 3-kinase Catalytic Subunit, Chain A, domain 1"/>
    <property type="match status" value="3"/>
</dbReference>
<feature type="region of interest" description="Disordered" evidence="1">
    <location>
        <begin position="471"/>
        <end position="530"/>
    </location>
</feature>
<dbReference type="RefSeq" id="XP_031564021.1">
    <property type="nucleotide sequence ID" value="XM_031708161.1"/>
</dbReference>
<dbReference type="GO" id="GO:0042593">
    <property type="term" value="P:glucose homeostasis"/>
    <property type="evidence" value="ECO:0007669"/>
    <property type="project" value="TreeGrafter"/>
</dbReference>
<gene>
    <name evidence="4" type="primary">LOC116299499</name>
</gene>
<dbReference type="AlphaFoldDB" id="A0A6P8IA33"/>
<dbReference type="InterPro" id="IPR021569">
    <property type="entry name" value="TUG-UBL1"/>
</dbReference>
<accession>A0A6P8IA33</accession>
<dbReference type="GO" id="GO:0005737">
    <property type="term" value="C:cytoplasm"/>
    <property type="evidence" value="ECO:0007669"/>
    <property type="project" value="TreeGrafter"/>
</dbReference>
<dbReference type="PROSITE" id="PS50033">
    <property type="entry name" value="UBX"/>
    <property type="match status" value="1"/>
</dbReference>
<dbReference type="GO" id="GO:0006886">
    <property type="term" value="P:intracellular protein transport"/>
    <property type="evidence" value="ECO:0007669"/>
    <property type="project" value="TreeGrafter"/>
</dbReference>
<feature type="compositionally biased region" description="Low complexity" evidence="1">
    <location>
        <begin position="199"/>
        <end position="213"/>
    </location>
</feature>
<evidence type="ECO:0000259" key="2">
    <source>
        <dbReference type="PROSITE" id="PS50033"/>
    </source>
</evidence>
<dbReference type="FunCoup" id="A0A6P8IA33">
    <property type="interactions" value="1798"/>
</dbReference>
<feature type="region of interest" description="Disordered" evidence="1">
    <location>
        <begin position="234"/>
        <end position="277"/>
    </location>
</feature>
<dbReference type="CDD" id="cd16118">
    <property type="entry name" value="UBX2_UBXN9"/>
    <property type="match status" value="1"/>
</dbReference>
<dbReference type="GO" id="GO:0012506">
    <property type="term" value="C:vesicle membrane"/>
    <property type="evidence" value="ECO:0007669"/>
    <property type="project" value="TreeGrafter"/>
</dbReference>
<feature type="region of interest" description="Disordered" evidence="1">
    <location>
        <begin position="176"/>
        <end position="213"/>
    </location>
</feature>
<dbReference type="GeneID" id="116299499"/>
<dbReference type="PANTHER" id="PTHR46467:SF1">
    <property type="entry name" value="TETHER CONTAINING UBX DOMAIN FOR GLUT4"/>
    <property type="match status" value="1"/>
</dbReference>
<organism evidence="3 4">
    <name type="scientific">Actinia tenebrosa</name>
    <name type="common">Australian red waratah sea anemone</name>
    <dbReference type="NCBI Taxonomy" id="6105"/>
    <lineage>
        <taxon>Eukaryota</taxon>
        <taxon>Metazoa</taxon>
        <taxon>Cnidaria</taxon>
        <taxon>Anthozoa</taxon>
        <taxon>Hexacorallia</taxon>
        <taxon>Actiniaria</taxon>
        <taxon>Actiniidae</taxon>
        <taxon>Actinia</taxon>
    </lineage>
</organism>
<evidence type="ECO:0000313" key="4">
    <source>
        <dbReference type="RefSeq" id="XP_031564021.1"/>
    </source>
</evidence>
<sequence length="530" mass="58970">MATCKSVVVVCPNARRQTVKVGPTTTILQILEEVCKKQGFSSQEHGIKHQRKILDETLPIRYSGLSNNAHLELVKHVKTSKQGVQCTIAIQLASGERLQNDFPPENSLWDLVSHWNSQEGSEHQNKLFGTEEQDVVCVYMTQRISGEDNLKKTTLHSLGLTGKRAIIRLLHEKASVETSEPMISEDKTSLKKQETSAENPQPTIPVTVPTPNTGNYCQPLSSGDKEIADLDRHRPLDTGTVSPERAASDPKRTRVTGPTPLFPDFKFPERPASEDQGQISMTEERLQQLSTPCERCPVIFNEDDQTLSNASEEDVPDSFYDVTVEDLRKMLQDLHSEKTKGAEMPLLTKAMRESRRLQEMYKYEKVVIRVKFPDRLTLQGFFRPQEKVSVLTEFVKSHLEDPDTAFYLYTTPPKTVLKNQEATLFASQLCPASLVYFGSSMKRDHFLSSTLIGNLKSALDAEKTVFEAGIRGPAEPQSTNTEHLSNTTANSTNGRPVGDVTSSARQAAQPTQAAAGSNAKVPKWFKGTGK</sequence>
<evidence type="ECO:0000256" key="1">
    <source>
        <dbReference type="SAM" id="MobiDB-lite"/>
    </source>
</evidence>
<feature type="compositionally biased region" description="Basic and acidic residues" evidence="1">
    <location>
        <begin position="184"/>
        <end position="195"/>
    </location>
</feature>
<reference evidence="4" key="1">
    <citation type="submission" date="2025-08" db="UniProtKB">
        <authorList>
            <consortium name="RefSeq"/>
        </authorList>
    </citation>
    <scope>IDENTIFICATION</scope>
    <source>
        <tissue evidence="4">Tentacle</tissue>
    </source>
</reference>
<dbReference type="InterPro" id="IPR059238">
    <property type="entry name" value="UBX1_UBXN9"/>
</dbReference>
<dbReference type="OrthoDB" id="440781at2759"/>